<dbReference type="InterPro" id="IPR044838">
    <property type="entry name" value="EGY1-like"/>
</dbReference>
<comment type="caution">
    <text evidence="10">The sequence shown here is derived from an EMBL/GenBank/DDBJ whole genome shotgun (WGS) entry which is preliminary data.</text>
</comment>
<dbReference type="CDD" id="cd06160">
    <property type="entry name" value="S2P-M50_like_2"/>
    <property type="match status" value="1"/>
</dbReference>
<keyword evidence="5" id="KW-0809">Transit peptide</keyword>
<evidence type="ECO:0000256" key="6">
    <source>
        <dbReference type="ARBA" id="ARBA00022989"/>
    </source>
</evidence>
<evidence type="ECO:0000256" key="1">
    <source>
        <dbReference type="ARBA" id="ARBA00004141"/>
    </source>
</evidence>
<keyword evidence="2 10" id="KW-0645">Protease</keyword>
<evidence type="ECO:0000313" key="10">
    <source>
        <dbReference type="EMBL" id="MFC7235433.1"/>
    </source>
</evidence>
<dbReference type="InterPro" id="IPR008915">
    <property type="entry name" value="Peptidase_M50"/>
</dbReference>
<keyword evidence="4" id="KW-0378">Hydrolase</keyword>
<feature type="transmembrane region" description="Helical" evidence="8">
    <location>
        <begin position="369"/>
        <end position="388"/>
    </location>
</feature>
<protein>
    <submittedName>
        <fullName evidence="10">Site-2 protease family protein</fullName>
    </submittedName>
</protein>
<dbReference type="GO" id="GO:0016020">
    <property type="term" value="C:membrane"/>
    <property type="evidence" value="ECO:0007669"/>
    <property type="project" value="UniProtKB-SubCell"/>
</dbReference>
<feature type="transmembrane region" description="Helical" evidence="8">
    <location>
        <begin position="199"/>
        <end position="224"/>
    </location>
</feature>
<dbReference type="EMBL" id="JBHTAP010000001">
    <property type="protein sequence ID" value="MFC7235433.1"/>
    <property type="molecule type" value="Genomic_DNA"/>
</dbReference>
<evidence type="ECO:0000259" key="9">
    <source>
        <dbReference type="Pfam" id="PF02163"/>
    </source>
</evidence>
<feature type="domain" description="Peptidase M50" evidence="9">
    <location>
        <begin position="142"/>
        <end position="307"/>
    </location>
</feature>
<feature type="transmembrane region" description="Helical" evidence="8">
    <location>
        <begin position="340"/>
        <end position="360"/>
    </location>
</feature>
<reference evidence="10 11" key="1">
    <citation type="journal article" date="2019" name="Int. J. Syst. Evol. Microbiol.">
        <title>The Global Catalogue of Microorganisms (GCM) 10K type strain sequencing project: providing services to taxonomists for standard genome sequencing and annotation.</title>
        <authorList>
            <consortium name="The Broad Institute Genomics Platform"/>
            <consortium name="The Broad Institute Genome Sequencing Center for Infectious Disease"/>
            <person name="Wu L."/>
            <person name="Ma J."/>
        </authorList>
    </citation>
    <scope>NUCLEOTIDE SEQUENCE [LARGE SCALE GENOMIC DNA]</scope>
    <source>
        <strain evidence="10 11">DT85</strain>
    </source>
</reference>
<dbReference type="RefSeq" id="WP_276233562.1">
    <property type="nucleotide sequence ID" value="NZ_CP119802.1"/>
</dbReference>
<dbReference type="GeneID" id="79267126"/>
<dbReference type="PANTHER" id="PTHR31412:SF0">
    <property type="entry name" value="ZINC METALLOPROTEASE EGY1, CHLOROPLASTIC-RELATED"/>
    <property type="match status" value="1"/>
</dbReference>
<evidence type="ECO:0000256" key="5">
    <source>
        <dbReference type="ARBA" id="ARBA00022946"/>
    </source>
</evidence>
<evidence type="ECO:0000256" key="8">
    <source>
        <dbReference type="SAM" id="Phobius"/>
    </source>
</evidence>
<evidence type="ECO:0000313" key="11">
    <source>
        <dbReference type="Proteomes" id="UP001596398"/>
    </source>
</evidence>
<dbReference type="Pfam" id="PF02163">
    <property type="entry name" value="Peptidase_M50"/>
    <property type="match status" value="1"/>
</dbReference>
<keyword evidence="3 8" id="KW-0812">Transmembrane</keyword>
<evidence type="ECO:0000256" key="4">
    <source>
        <dbReference type="ARBA" id="ARBA00022801"/>
    </source>
</evidence>
<dbReference type="GO" id="GO:0006508">
    <property type="term" value="P:proteolysis"/>
    <property type="evidence" value="ECO:0007669"/>
    <property type="project" value="UniProtKB-KW"/>
</dbReference>
<dbReference type="GO" id="GO:0008233">
    <property type="term" value="F:peptidase activity"/>
    <property type="evidence" value="ECO:0007669"/>
    <property type="project" value="UniProtKB-KW"/>
</dbReference>
<evidence type="ECO:0000256" key="3">
    <source>
        <dbReference type="ARBA" id="ARBA00022692"/>
    </source>
</evidence>
<comment type="subcellular location">
    <subcellularLocation>
        <location evidence="1">Membrane</location>
        <topology evidence="1">Multi-pass membrane protein</topology>
    </subcellularLocation>
</comment>
<proteinExistence type="predicted"/>
<name>A0ABD5ZPU5_9EURY</name>
<keyword evidence="7 8" id="KW-0472">Membrane</keyword>
<gene>
    <name evidence="10" type="ORF">ACFQJ4_08920</name>
</gene>
<keyword evidence="6 8" id="KW-1133">Transmembrane helix</keyword>
<dbReference type="PANTHER" id="PTHR31412">
    <property type="entry name" value="ZINC METALLOPROTEASE EGY1"/>
    <property type="match status" value="1"/>
</dbReference>
<keyword evidence="11" id="KW-1185">Reference proteome</keyword>
<dbReference type="AlphaFoldDB" id="A0ABD5ZPU5"/>
<organism evidence="10 11">
    <name type="scientific">Halosegnis marinus</name>
    <dbReference type="NCBI Taxonomy" id="3034023"/>
    <lineage>
        <taxon>Archaea</taxon>
        <taxon>Methanobacteriati</taxon>
        <taxon>Methanobacteriota</taxon>
        <taxon>Stenosarchaea group</taxon>
        <taxon>Halobacteria</taxon>
        <taxon>Halobacteriales</taxon>
        <taxon>Natronomonadaceae</taxon>
        <taxon>Halosegnis</taxon>
    </lineage>
</organism>
<feature type="transmembrane region" description="Helical" evidence="8">
    <location>
        <begin position="310"/>
        <end position="328"/>
    </location>
</feature>
<feature type="transmembrane region" description="Helical" evidence="8">
    <location>
        <begin position="106"/>
        <end position="125"/>
    </location>
</feature>
<feature type="transmembrane region" description="Helical" evidence="8">
    <location>
        <begin position="170"/>
        <end position="187"/>
    </location>
</feature>
<accession>A0ABD5ZPU5</accession>
<sequence length="392" mass="42200">MSNEYVAGGPATDAPAPDRLADVFRVESVRRDDDRILYLGEPLVGADELERRVYPAFREAGYDVRLATVQDTETDPISGVELRSRRRALVAQPADGRIDSVPWTNVVMLAATVLTTLFAGSVWYYEPLTGPLDLFTGDKWKFSVAVLSVLAVHELGHYVLSRYHRVNASLPYFIPIPSFIGTLGAVIRMKGRIPDRKALFDIGVAGPLAGLVAAVVVSAVGLLLPPIAVPESVLGSANAVEIRFGYPPLLQFLSTVLDRPLSYADPSRAVNPVVFGGWVGMFVTVLNLLPVGQLDGGHLVRAMAGDRAETVAALVPAALFGLAGYLYLFTDVGFNAPFLWGFWGVFSLGLAYMGSADPVFDEPLDAKRMAVGVLTFALGALCFVPVPFELMS</sequence>
<feature type="transmembrane region" description="Helical" evidence="8">
    <location>
        <begin position="269"/>
        <end position="289"/>
    </location>
</feature>
<dbReference type="Proteomes" id="UP001596398">
    <property type="component" value="Unassembled WGS sequence"/>
</dbReference>
<evidence type="ECO:0000256" key="7">
    <source>
        <dbReference type="ARBA" id="ARBA00023136"/>
    </source>
</evidence>
<evidence type="ECO:0000256" key="2">
    <source>
        <dbReference type="ARBA" id="ARBA00022670"/>
    </source>
</evidence>